<organism evidence="3 4">
    <name type="scientific">Suttonella ornithocola</name>
    <dbReference type="NCBI Taxonomy" id="279832"/>
    <lineage>
        <taxon>Bacteria</taxon>
        <taxon>Pseudomonadati</taxon>
        <taxon>Pseudomonadota</taxon>
        <taxon>Gammaproteobacteria</taxon>
        <taxon>Cardiobacteriales</taxon>
        <taxon>Cardiobacteriaceae</taxon>
        <taxon>Suttonella</taxon>
    </lineage>
</organism>
<proteinExistence type="predicted"/>
<dbReference type="PROSITE" id="PS50983">
    <property type="entry name" value="FE_B12_PBP"/>
    <property type="match status" value="1"/>
</dbReference>
<gene>
    <name evidence="3" type="primary">hmuT</name>
    <name evidence="3" type="ORF">NCTC13337_00111</name>
</gene>
<dbReference type="EMBL" id="UHIC01000001">
    <property type="protein sequence ID" value="SUO93222.1"/>
    <property type="molecule type" value="Genomic_DNA"/>
</dbReference>
<dbReference type="SUPFAM" id="SSF53807">
    <property type="entry name" value="Helical backbone' metal receptor"/>
    <property type="match status" value="1"/>
</dbReference>
<dbReference type="Proteomes" id="UP000254601">
    <property type="component" value="Unassembled WGS sequence"/>
</dbReference>
<name>A0A380MLM5_9GAMM</name>
<keyword evidence="1" id="KW-0175">Coiled coil</keyword>
<protein>
    <submittedName>
        <fullName evidence="3">Hemin-binding periplasmic protein hmuT</fullName>
    </submittedName>
</protein>
<dbReference type="AlphaFoldDB" id="A0A380MLM5"/>
<evidence type="ECO:0000313" key="4">
    <source>
        <dbReference type="Proteomes" id="UP000254601"/>
    </source>
</evidence>
<evidence type="ECO:0000256" key="1">
    <source>
        <dbReference type="SAM" id="Coils"/>
    </source>
</evidence>
<evidence type="ECO:0000259" key="2">
    <source>
        <dbReference type="PROSITE" id="PS50983"/>
    </source>
</evidence>
<keyword evidence="4" id="KW-1185">Reference proteome</keyword>
<dbReference type="InterPro" id="IPR002491">
    <property type="entry name" value="ABC_transptr_periplasmic_BD"/>
</dbReference>
<dbReference type="PANTHER" id="PTHR30535">
    <property type="entry name" value="VITAMIN B12-BINDING PROTEIN"/>
    <property type="match status" value="1"/>
</dbReference>
<reference evidence="3 4" key="1">
    <citation type="submission" date="2018-06" db="EMBL/GenBank/DDBJ databases">
        <authorList>
            <consortium name="Pathogen Informatics"/>
            <person name="Doyle S."/>
        </authorList>
    </citation>
    <scope>NUCLEOTIDE SEQUENCE [LARGE SCALE GENOMIC DNA]</scope>
    <source>
        <strain evidence="3 4">NCTC13337</strain>
    </source>
</reference>
<accession>A0A380MLM5</accession>
<evidence type="ECO:0000313" key="3">
    <source>
        <dbReference type="EMBL" id="SUO93222.1"/>
    </source>
</evidence>
<feature type="domain" description="Fe/B12 periplasmic-binding" evidence="2">
    <location>
        <begin position="50"/>
        <end position="309"/>
    </location>
</feature>
<dbReference type="Gene3D" id="3.40.50.1980">
    <property type="entry name" value="Nitrogenase molybdenum iron protein domain"/>
    <property type="match status" value="2"/>
</dbReference>
<sequence>MLTRNLLEKLRYQAFFQTYNTLTHRENSMKNRLIILSMIFIAFQTYAAERIISTAGNASEVVAELGKAAQLVGVDTTSLQPAQIMKDKPKIGYRRQLSAEGILSLNPDLILLAPDAGPDNVITQIQQAKVPILKLKDEQTLSGIRQDILAIGKALNAQTQAQTLITQIKQQEAQLNALKNQSGKGSALILINTGSQGNYALGKNTAGEHLLNILGLENAFSENGNKVISPEALAITPADVILIASRGDAEKAPVIEKANLPANNPLQLTKAAKNQCIYHINILDGLGFGWKTAAHTHQILKTLQPCLHH</sequence>
<dbReference type="Pfam" id="PF01497">
    <property type="entry name" value="Peripla_BP_2"/>
    <property type="match status" value="1"/>
</dbReference>
<feature type="coiled-coil region" evidence="1">
    <location>
        <begin position="154"/>
        <end position="181"/>
    </location>
</feature>
<dbReference type="PANTHER" id="PTHR30535:SF4">
    <property type="entry name" value="HEMIN-BINDING PERIPLASMIC PROTEIN HMUT"/>
    <property type="match status" value="1"/>
</dbReference>
<dbReference type="InterPro" id="IPR050902">
    <property type="entry name" value="ABC_Transporter_SBP"/>
</dbReference>